<gene>
    <name evidence="1" type="ORF">EmuJ_000429100</name>
</gene>
<sequence length="99" mass="11391">MASQLFSSLFQSFLNGRQGNGLHCAPPLICLKYECTVAAYFATRIRAVRSTYLHDPYLKCHSYDHPPFFRFFGFILRYFSLRCDCKGAPSICYLFISPS</sequence>
<dbReference type="EMBL" id="LN902843">
    <property type="protein sequence ID" value="CDS37059.1"/>
    <property type="molecule type" value="Genomic_DNA"/>
</dbReference>
<reference evidence="1" key="1">
    <citation type="journal article" date="2013" name="Nature">
        <title>The genomes of four tapeworm species reveal adaptations to parasitism.</title>
        <authorList>
            <person name="Tsai I.J."/>
            <person name="Zarowiecki M."/>
            <person name="Holroyd N."/>
            <person name="Garciarrubio A."/>
            <person name="Sanchez-Flores A."/>
            <person name="Brooks K.L."/>
            <person name="Tracey A."/>
            <person name="Bobes R.J."/>
            <person name="Fragoso G."/>
            <person name="Sciutto E."/>
            <person name="Aslett M."/>
            <person name="Beasley H."/>
            <person name="Bennett H.M."/>
            <person name="Cai J."/>
            <person name="Camicia F."/>
            <person name="Clark R."/>
            <person name="Cucher M."/>
            <person name="De Silva N."/>
            <person name="Day T.A."/>
            <person name="Deplazes P."/>
            <person name="Estrada K."/>
            <person name="Fernandez C."/>
            <person name="Holland P.W."/>
            <person name="Hou J."/>
            <person name="Hu S."/>
            <person name="Huckvale T."/>
            <person name="Hung S.S."/>
            <person name="Kamenetzky L."/>
            <person name="Keane J.A."/>
            <person name="Kiss F."/>
            <person name="Koziol U."/>
            <person name="Lambert O."/>
            <person name="Liu K."/>
            <person name="Luo X."/>
            <person name="Luo Y."/>
            <person name="Macchiaroli N."/>
            <person name="Nichol S."/>
            <person name="Paps J."/>
            <person name="Parkinson J."/>
            <person name="Pouchkina-Stantcheva N."/>
            <person name="Riddiford N."/>
            <person name="Rosenzvit M."/>
            <person name="Salinas G."/>
            <person name="Wasmuth J.D."/>
            <person name="Zamanian M."/>
            <person name="Zheng Y."/>
            <person name="Cai X."/>
            <person name="Soberon X."/>
            <person name="Olson P.D."/>
            <person name="Laclette J.P."/>
            <person name="Brehm K."/>
            <person name="Berriman M."/>
            <person name="Garciarrubio A."/>
            <person name="Bobes R.J."/>
            <person name="Fragoso G."/>
            <person name="Sanchez-Flores A."/>
            <person name="Estrada K."/>
            <person name="Cevallos M.A."/>
            <person name="Morett E."/>
            <person name="Gonzalez V."/>
            <person name="Portillo T."/>
            <person name="Ochoa-Leyva A."/>
            <person name="Jose M.V."/>
            <person name="Sciutto E."/>
            <person name="Landa A."/>
            <person name="Jimenez L."/>
            <person name="Valdes V."/>
            <person name="Carrero J.C."/>
            <person name="Larralde C."/>
            <person name="Morales-Montor J."/>
            <person name="Limon-Lason J."/>
            <person name="Soberon X."/>
            <person name="Laclette J.P."/>
        </authorList>
    </citation>
    <scope>NUCLEOTIDE SEQUENCE [LARGE SCALE GENOMIC DNA]</scope>
</reference>
<accession>A0A068Y449</accession>
<dbReference type="Proteomes" id="UP000017246">
    <property type="component" value="Unassembled WGS sequence"/>
</dbReference>
<evidence type="ECO:0000313" key="1">
    <source>
        <dbReference type="EMBL" id="CDS37059.1"/>
    </source>
</evidence>
<evidence type="ECO:0000313" key="2">
    <source>
        <dbReference type="Proteomes" id="UP000017246"/>
    </source>
</evidence>
<proteinExistence type="predicted"/>
<keyword evidence="2" id="KW-1185">Reference proteome</keyword>
<name>A0A068Y449_ECHMU</name>
<protein>
    <submittedName>
        <fullName evidence="1">Uncharacterized protein</fullName>
    </submittedName>
</protein>
<reference evidence="1" key="2">
    <citation type="submission" date="2015-11" db="EMBL/GenBank/DDBJ databases">
        <authorList>
            <person name="Zhang Y."/>
            <person name="Guo Z."/>
        </authorList>
    </citation>
    <scope>NUCLEOTIDE SEQUENCE</scope>
</reference>
<dbReference type="AlphaFoldDB" id="A0A068Y449"/>
<organism evidence="1 2">
    <name type="scientific">Echinococcus multilocularis</name>
    <name type="common">Fox tapeworm</name>
    <dbReference type="NCBI Taxonomy" id="6211"/>
    <lineage>
        <taxon>Eukaryota</taxon>
        <taxon>Metazoa</taxon>
        <taxon>Spiralia</taxon>
        <taxon>Lophotrochozoa</taxon>
        <taxon>Platyhelminthes</taxon>
        <taxon>Cestoda</taxon>
        <taxon>Eucestoda</taxon>
        <taxon>Cyclophyllidea</taxon>
        <taxon>Taeniidae</taxon>
        <taxon>Echinococcus</taxon>
    </lineage>
</organism>